<dbReference type="EMBL" id="KB909466">
    <property type="protein sequence ID" value="EOB12077.1"/>
    <property type="molecule type" value="Genomic_DNA"/>
</dbReference>
<feature type="repeat" description="ARM" evidence="6">
    <location>
        <begin position="170"/>
        <end position="213"/>
    </location>
</feature>
<dbReference type="Gene3D" id="1.20.5.690">
    <property type="entry name" value="Importin-alpha, importin-beta-binding domain"/>
    <property type="match status" value="1"/>
</dbReference>
<evidence type="ECO:0000256" key="2">
    <source>
        <dbReference type="ARBA" id="ARBA00022448"/>
    </source>
</evidence>
<dbReference type="InterPro" id="IPR016024">
    <property type="entry name" value="ARM-type_fold"/>
</dbReference>
<dbReference type="InterPro" id="IPR011989">
    <property type="entry name" value="ARM-like"/>
</dbReference>
<dbReference type="InterPro" id="IPR024931">
    <property type="entry name" value="Importin_alpha"/>
</dbReference>
<feature type="chain" id="PRO_5004344460" description="Importin subunit alpha" evidence="7">
    <location>
        <begin position="27"/>
        <end position="536"/>
    </location>
</feature>
<dbReference type="VEuPathDB" id="MicrosporidiaDB:NBO_559g0006"/>
<dbReference type="SMART" id="SM00185">
    <property type="entry name" value="ARM"/>
    <property type="match status" value="7"/>
</dbReference>
<dbReference type="Pfam" id="PF00514">
    <property type="entry name" value="Arm"/>
    <property type="match status" value="1"/>
</dbReference>
<dbReference type="PROSITE" id="PS51214">
    <property type="entry name" value="IBB"/>
    <property type="match status" value="1"/>
</dbReference>
<evidence type="ECO:0000256" key="5">
    <source>
        <dbReference type="PIRNR" id="PIRNR005673"/>
    </source>
</evidence>
<evidence type="ECO:0000313" key="9">
    <source>
        <dbReference type="EMBL" id="EOB12077.1"/>
    </source>
</evidence>
<keyword evidence="4 5" id="KW-0653">Protein transport</keyword>
<evidence type="ECO:0000259" key="8">
    <source>
        <dbReference type="PROSITE" id="PS51214"/>
    </source>
</evidence>
<sequence length="536" mass="60657">MFDFLLLALNFFSLKFLNLVAPMSRSYMFNDRTQENRRTQREEAQVELRQTKREELLNKKRNLSVAASMITNFSEMSEKLYSNDLAMIHQGAYEFRSLLSVEGNPPVQAVIDAGCLQRFVEIMNNDLLVQLRGPEHTDDLIDKIRVEAAWVITNIAAGTTEQTRAVIQAGALERLIGMLYEANEIIIDQSVWALGNIAGDSESFRDQILNTGALEIIVALLDKYYTSEGHIKLVRNLTWLLSNLNRGRQPPPSAENMKMALPILFQLIAHKDAEIVCDTFWAISYIVDVDAGCTDIVLGSNIMSRAYNCLEAYTCKLNNQRHESEDARIGAVSISPIIRMLGNIATGSDNQTNVIVRMGFLNFFTTLFYKVDNKKASRLRKELCWTVSNITAGPSEQVKAVFEAGIMEMLIDAVHTYENFIRKKATWALSNALYHCATHYEWIKPLIDSSMIEALMSYLEIAGNLPEMQSHILDCIRYALEGGRLYEKKFGRNIVVDKILDLDVLHDIESLQDIEAGDVSSKAYNIIVEYFEGIDN</sequence>
<dbReference type="Gene3D" id="1.25.10.10">
    <property type="entry name" value="Leucine-rich Repeat Variant"/>
    <property type="match status" value="1"/>
</dbReference>
<dbReference type="Proteomes" id="UP000016927">
    <property type="component" value="Unassembled WGS sequence"/>
</dbReference>
<evidence type="ECO:0000256" key="1">
    <source>
        <dbReference type="ARBA" id="ARBA00010394"/>
    </source>
</evidence>
<feature type="signal peptide" evidence="7">
    <location>
        <begin position="1"/>
        <end position="26"/>
    </location>
</feature>
<dbReference type="InterPro" id="IPR002652">
    <property type="entry name" value="Importin-a_IBB"/>
</dbReference>
<dbReference type="SMR" id="R0KPG4"/>
<name>R0KPG4_NOSB1</name>
<keyword evidence="2 5" id="KW-0813">Transport</keyword>
<comment type="similarity">
    <text evidence="1 5">Belongs to the importin alpha family.</text>
</comment>
<protein>
    <recommendedName>
        <fullName evidence="5">Importin subunit alpha</fullName>
    </recommendedName>
</protein>
<dbReference type="STRING" id="578461.R0KPG4"/>
<dbReference type="OrthoDB" id="29145at2759"/>
<keyword evidence="3" id="KW-0677">Repeat</keyword>
<dbReference type="HOGENOM" id="CLU_018084_6_0_1"/>
<evidence type="ECO:0000256" key="7">
    <source>
        <dbReference type="SAM" id="SignalP"/>
    </source>
</evidence>
<keyword evidence="10" id="KW-1185">Reference proteome</keyword>
<dbReference type="SUPFAM" id="SSF48371">
    <property type="entry name" value="ARM repeat"/>
    <property type="match status" value="1"/>
</dbReference>
<organism evidence="9 10">
    <name type="scientific">Nosema bombycis (strain CQ1 / CVCC 102059)</name>
    <name type="common">Microsporidian parasite</name>
    <name type="synonym">Pebrine of silkworm</name>
    <dbReference type="NCBI Taxonomy" id="578461"/>
    <lineage>
        <taxon>Eukaryota</taxon>
        <taxon>Fungi</taxon>
        <taxon>Fungi incertae sedis</taxon>
        <taxon>Microsporidia</taxon>
        <taxon>Nosematidae</taxon>
        <taxon>Nosema</taxon>
    </lineage>
</organism>
<evidence type="ECO:0000256" key="4">
    <source>
        <dbReference type="ARBA" id="ARBA00022927"/>
    </source>
</evidence>
<keyword evidence="7" id="KW-0732">Signal</keyword>
<dbReference type="GO" id="GO:0006606">
    <property type="term" value="P:protein import into nucleus"/>
    <property type="evidence" value="ECO:0007669"/>
    <property type="project" value="InterPro"/>
</dbReference>
<evidence type="ECO:0000313" key="10">
    <source>
        <dbReference type="Proteomes" id="UP000016927"/>
    </source>
</evidence>
<dbReference type="AlphaFoldDB" id="R0KPG4"/>
<evidence type="ECO:0000256" key="6">
    <source>
        <dbReference type="PROSITE-ProRule" id="PRU00259"/>
    </source>
</evidence>
<dbReference type="InterPro" id="IPR036975">
    <property type="entry name" value="Importin-a_IBB_sf"/>
</dbReference>
<dbReference type="PROSITE" id="PS50176">
    <property type="entry name" value="ARM_REPEAT"/>
    <property type="match status" value="1"/>
</dbReference>
<reference evidence="9 10" key="1">
    <citation type="journal article" date="2013" name="BMC Genomics">
        <title>Comparative genomics of parasitic silkworm microsporidia reveal an association between genome expansion and host adaptation.</title>
        <authorList>
            <person name="Pan G."/>
            <person name="Xu J."/>
            <person name="Li T."/>
            <person name="Xia Q."/>
            <person name="Liu S.L."/>
            <person name="Zhang G."/>
            <person name="Li S."/>
            <person name="Li C."/>
            <person name="Liu H."/>
            <person name="Yang L."/>
            <person name="Liu T."/>
            <person name="Zhang X."/>
            <person name="Wu Z."/>
            <person name="Fan W."/>
            <person name="Dang X."/>
            <person name="Xiang H."/>
            <person name="Tao M."/>
            <person name="Li Y."/>
            <person name="Hu J."/>
            <person name="Li Z."/>
            <person name="Lin L."/>
            <person name="Luo J."/>
            <person name="Geng L."/>
            <person name="Wang L."/>
            <person name="Long M."/>
            <person name="Wan Y."/>
            <person name="He N."/>
            <person name="Zhang Z."/>
            <person name="Lu C."/>
            <person name="Keeling P.J."/>
            <person name="Wang J."/>
            <person name="Xiang Z."/>
            <person name="Zhou Z."/>
        </authorList>
    </citation>
    <scope>NUCLEOTIDE SEQUENCE [LARGE SCALE GENOMIC DNA]</scope>
    <source>
        <strain evidence="10">CQ1 / CVCC 102059</strain>
    </source>
</reference>
<gene>
    <name evidence="9" type="primary">IMA2</name>
    <name evidence="9" type="ORF">NBO_559g0006</name>
</gene>
<dbReference type="Pfam" id="PF01749">
    <property type="entry name" value="IBB"/>
    <property type="match status" value="1"/>
</dbReference>
<dbReference type="GO" id="GO:0061608">
    <property type="term" value="F:nuclear import signal receptor activity"/>
    <property type="evidence" value="ECO:0007669"/>
    <property type="project" value="InterPro"/>
</dbReference>
<dbReference type="OMA" id="MVRNATW"/>
<dbReference type="InterPro" id="IPR000225">
    <property type="entry name" value="Armadillo"/>
</dbReference>
<proteinExistence type="inferred from homology"/>
<evidence type="ECO:0000256" key="3">
    <source>
        <dbReference type="ARBA" id="ARBA00022737"/>
    </source>
</evidence>
<feature type="domain" description="IBB" evidence="8">
    <location>
        <begin position="7"/>
        <end position="70"/>
    </location>
</feature>
<accession>R0KPG4</accession>
<dbReference type="GO" id="GO:0005737">
    <property type="term" value="C:cytoplasm"/>
    <property type="evidence" value="ECO:0007669"/>
    <property type="project" value="InterPro"/>
</dbReference>
<dbReference type="PIRSF" id="PIRSF005673">
    <property type="entry name" value="Importin_alpha"/>
    <property type="match status" value="1"/>
</dbReference>
<dbReference type="PANTHER" id="PTHR23316">
    <property type="entry name" value="IMPORTIN ALPHA"/>
    <property type="match status" value="1"/>
</dbReference>